<gene>
    <name evidence="2" type="ORF">SDJN03_12227</name>
</gene>
<accession>A0AAV6NG46</accession>
<feature type="non-terminal residue" evidence="2">
    <location>
        <position position="1"/>
    </location>
</feature>
<reference evidence="2 3" key="1">
    <citation type="journal article" date="2021" name="Hortic Res">
        <title>The domestication of Cucurbita argyrosperma as revealed by the genome of its wild relative.</title>
        <authorList>
            <person name="Barrera-Redondo J."/>
            <person name="Sanchez-de la Vega G."/>
            <person name="Aguirre-Liguori J.A."/>
            <person name="Castellanos-Morales G."/>
            <person name="Gutierrez-Guerrero Y.T."/>
            <person name="Aguirre-Dugua X."/>
            <person name="Aguirre-Planter E."/>
            <person name="Tenaillon M.I."/>
            <person name="Lira-Saade R."/>
            <person name="Eguiarte L.E."/>
        </authorList>
    </citation>
    <scope>NUCLEOTIDE SEQUENCE [LARGE SCALE GENOMIC DNA]</scope>
    <source>
        <strain evidence="2">JBR-2021</strain>
    </source>
</reference>
<organism evidence="2 3">
    <name type="scientific">Cucurbita argyrosperma subsp. sororia</name>
    <dbReference type="NCBI Taxonomy" id="37648"/>
    <lineage>
        <taxon>Eukaryota</taxon>
        <taxon>Viridiplantae</taxon>
        <taxon>Streptophyta</taxon>
        <taxon>Embryophyta</taxon>
        <taxon>Tracheophyta</taxon>
        <taxon>Spermatophyta</taxon>
        <taxon>Magnoliopsida</taxon>
        <taxon>eudicotyledons</taxon>
        <taxon>Gunneridae</taxon>
        <taxon>Pentapetalae</taxon>
        <taxon>rosids</taxon>
        <taxon>fabids</taxon>
        <taxon>Cucurbitales</taxon>
        <taxon>Cucurbitaceae</taxon>
        <taxon>Cucurbiteae</taxon>
        <taxon>Cucurbita</taxon>
    </lineage>
</organism>
<proteinExistence type="predicted"/>
<sequence>MTGLQRTKSCSAAIKTTTKIIPSSISAHHLRSSSDADNFSGKFLLQKNSSHRCHRQHLAASTTGKFSSLLHSLLKLLSIPTCKWLSIPTHLSVSPSSAEESLELSSAAAVAMSPSPSNSTPGPSQFCCSNSPRQPRPSSRKCPPVSFASPSSPMLRPPSTVLP</sequence>
<evidence type="ECO:0000313" key="2">
    <source>
        <dbReference type="EMBL" id="KAG6595674.1"/>
    </source>
</evidence>
<comment type="caution">
    <text evidence="2">The sequence shown here is derived from an EMBL/GenBank/DDBJ whole genome shotgun (WGS) entry which is preliminary data.</text>
</comment>
<dbReference type="EMBL" id="JAGKQH010000007">
    <property type="protein sequence ID" value="KAG6595674.1"/>
    <property type="molecule type" value="Genomic_DNA"/>
</dbReference>
<protein>
    <submittedName>
        <fullName evidence="2">Uncharacterized protein</fullName>
    </submittedName>
</protein>
<evidence type="ECO:0000313" key="3">
    <source>
        <dbReference type="Proteomes" id="UP000685013"/>
    </source>
</evidence>
<name>A0AAV6NG46_9ROSI</name>
<feature type="region of interest" description="Disordered" evidence="1">
    <location>
        <begin position="104"/>
        <end position="163"/>
    </location>
</feature>
<evidence type="ECO:0000256" key="1">
    <source>
        <dbReference type="SAM" id="MobiDB-lite"/>
    </source>
</evidence>
<dbReference type="AlphaFoldDB" id="A0AAV6NG46"/>
<dbReference type="Proteomes" id="UP000685013">
    <property type="component" value="Chromosome 7"/>
</dbReference>
<feature type="compositionally biased region" description="Low complexity" evidence="1">
    <location>
        <begin position="104"/>
        <end position="144"/>
    </location>
</feature>
<keyword evidence="3" id="KW-1185">Reference proteome</keyword>